<dbReference type="Proteomes" id="UP000623467">
    <property type="component" value="Unassembled WGS sequence"/>
</dbReference>
<keyword evidence="2" id="KW-1185">Reference proteome</keyword>
<name>A0A8H6ZAV4_9AGAR</name>
<evidence type="ECO:0000313" key="1">
    <source>
        <dbReference type="EMBL" id="KAF7374017.1"/>
    </source>
</evidence>
<gene>
    <name evidence="1" type="ORF">MSAN_00282100</name>
</gene>
<protein>
    <submittedName>
        <fullName evidence="1">Uncharacterized protein</fullName>
    </submittedName>
</protein>
<evidence type="ECO:0000313" key="2">
    <source>
        <dbReference type="Proteomes" id="UP000623467"/>
    </source>
</evidence>
<dbReference type="EMBL" id="JACAZH010000002">
    <property type="protein sequence ID" value="KAF7374017.1"/>
    <property type="molecule type" value="Genomic_DNA"/>
</dbReference>
<accession>A0A8H6ZAV4</accession>
<reference evidence="1" key="1">
    <citation type="submission" date="2020-05" db="EMBL/GenBank/DDBJ databases">
        <title>Mycena genomes resolve the evolution of fungal bioluminescence.</title>
        <authorList>
            <person name="Tsai I.J."/>
        </authorList>
    </citation>
    <scope>NUCLEOTIDE SEQUENCE</scope>
    <source>
        <strain evidence="1">160909Yilan</strain>
    </source>
</reference>
<proteinExistence type="predicted"/>
<comment type="caution">
    <text evidence="1">The sequence shown here is derived from an EMBL/GenBank/DDBJ whole genome shotgun (WGS) entry which is preliminary data.</text>
</comment>
<dbReference type="AlphaFoldDB" id="A0A8H6ZAV4"/>
<organism evidence="1 2">
    <name type="scientific">Mycena sanguinolenta</name>
    <dbReference type="NCBI Taxonomy" id="230812"/>
    <lineage>
        <taxon>Eukaryota</taxon>
        <taxon>Fungi</taxon>
        <taxon>Dikarya</taxon>
        <taxon>Basidiomycota</taxon>
        <taxon>Agaricomycotina</taxon>
        <taxon>Agaricomycetes</taxon>
        <taxon>Agaricomycetidae</taxon>
        <taxon>Agaricales</taxon>
        <taxon>Marasmiineae</taxon>
        <taxon>Mycenaceae</taxon>
        <taxon>Mycena</taxon>
    </lineage>
</organism>
<sequence>MSSGAECQDLHSSCSPGSRSRTMTAIDCRIVVGKQRSHAGQFALRHLPPRPDLPAVYHSRGPRSASRLWRLFPLSAHRMRAASSSPISVHRLGNLATDFGSDLVFDSSAPLAGAVRRMDLHQHFPSVLAPLPHTARFLPISPFSTSTDLRLVSDGYGGHLSLSSAPCPRFPLPDGPSSASP</sequence>